<evidence type="ECO:0000313" key="3">
    <source>
        <dbReference type="Proteomes" id="UP000280834"/>
    </source>
</evidence>
<dbReference type="GO" id="GO:0032039">
    <property type="term" value="C:integrator complex"/>
    <property type="evidence" value="ECO:0007669"/>
    <property type="project" value="TreeGrafter"/>
</dbReference>
<protein>
    <submittedName>
        <fullName evidence="4">VWFA domain-containing protein</fullName>
    </submittedName>
</protein>
<dbReference type="Pfam" id="PF13519">
    <property type="entry name" value="VWA_2"/>
    <property type="match status" value="1"/>
</dbReference>
<dbReference type="EMBL" id="UZAG01001520">
    <property type="protein sequence ID" value="VDO11502.1"/>
    <property type="molecule type" value="Genomic_DNA"/>
</dbReference>
<proteinExistence type="predicted"/>
<dbReference type="InterPro" id="IPR002035">
    <property type="entry name" value="VWF_A"/>
</dbReference>
<sequence length="122" mass="14155">MWKKEEEEENGRRRSEGFERWFCGDVKCGRMTIVVFLIDSSASMAQKTYQGTAMLDVARSIVELILKQRVRDASARGDRYMLMSFEDFPMNVKVRNCGEREKKEGEAPKDIIKNGAQFLHLK</sequence>
<organism evidence="4">
    <name type="scientific">Brugia timori</name>
    <dbReference type="NCBI Taxonomy" id="42155"/>
    <lineage>
        <taxon>Eukaryota</taxon>
        <taxon>Metazoa</taxon>
        <taxon>Ecdysozoa</taxon>
        <taxon>Nematoda</taxon>
        <taxon>Chromadorea</taxon>
        <taxon>Rhabditida</taxon>
        <taxon>Spirurina</taxon>
        <taxon>Spiruromorpha</taxon>
        <taxon>Filarioidea</taxon>
        <taxon>Onchocercidae</taxon>
        <taxon>Brugia</taxon>
    </lineage>
</organism>
<name>A0A0R3Q8J7_9BILA</name>
<dbReference type="InterPro" id="IPR036465">
    <property type="entry name" value="vWFA_dom_sf"/>
</dbReference>
<dbReference type="PANTHER" id="PTHR12957">
    <property type="entry name" value="DEAD/H BOX POLYPEPTIDE 26/DICE1-RELATED"/>
    <property type="match status" value="1"/>
</dbReference>
<dbReference type="WBParaSite" id="BTMF_0000265501-mRNA-1">
    <property type="protein sequence ID" value="BTMF_0000265501-mRNA-1"/>
    <property type="gene ID" value="BTMF_0000265501"/>
</dbReference>
<evidence type="ECO:0000259" key="1">
    <source>
        <dbReference type="Pfam" id="PF13519"/>
    </source>
</evidence>
<reference evidence="2 3" key="2">
    <citation type="submission" date="2018-11" db="EMBL/GenBank/DDBJ databases">
        <authorList>
            <consortium name="Pathogen Informatics"/>
        </authorList>
    </citation>
    <scope>NUCLEOTIDE SEQUENCE [LARGE SCALE GENOMIC DNA]</scope>
</reference>
<dbReference type="Gene3D" id="3.40.50.410">
    <property type="entry name" value="von Willebrand factor, type A domain"/>
    <property type="match status" value="1"/>
</dbReference>
<dbReference type="PANTHER" id="PTHR12957:SF2">
    <property type="entry name" value="INTEGRATOR COMPLEX SUBUNIT 6"/>
    <property type="match status" value="1"/>
</dbReference>
<dbReference type="STRING" id="42155.A0A0R3Q8J7"/>
<evidence type="ECO:0000313" key="4">
    <source>
        <dbReference type="WBParaSite" id="BTMF_0000265501-mRNA-1"/>
    </source>
</evidence>
<accession>A0A0R3Q8J7</accession>
<dbReference type="GO" id="GO:0034472">
    <property type="term" value="P:snRNA 3'-end processing"/>
    <property type="evidence" value="ECO:0007669"/>
    <property type="project" value="TreeGrafter"/>
</dbReference>
<reference evidence="4" key="1">
    <citation type="submission" date="2017-02" db="UniProtKB">
        <authorList>
            <consortium name="WormBaseParasite"/>
        </authorList>
    </citation>
    <scope>IDENTIFICATION</scope>
</reference>
<dbReference type="Proteomes" id="UP000280834">
    <property type="component" value="Unassembled WGS sequence"/>
</dbReference>
<keyword evidence="3" id="KW-1185">Reference proteome</keyword>
<gene>
    <name evidence="2" type="ORF">BTMF_LOCUS1983</name>
</gene>
<evidence type="ECO:0000313" key="2">
    <source>
        <dbReference type="EMBL" id="VDO11502.1"/>
    </source>
</evidence>
<dbReference type="AlphaFoldDB" id="A0A0R3Q8J7"/>
<dbReference type="InterPro" id="IPR051113">
    <property type="entry name" value="Integrator_subunit6"/>
</dbReference>
<feature type="domain" description="VWFA" evidence="1">
    <location>
        <begin position="34"/>
        <end position="94"/>
    </location>
</feature>